<dbReference type="GO" id="GO:0005737">
    <property type="term" value="C:cytoplasm"/>
    <property type="evidence" value="ECO:0007669"/>
    <property type="project" value="TreeGrafter"/>
</dbReference>
<reference evidence="3" key="1">
    <citation type="journal article" date="2006" name="Proc. Natl. Acad. Sci. U.S.A.">
        <title>Genome analysis of the smallest free-living eukaryote Ostreococcus tauri unveils many unique features.</title>
        <authorList>
            <person name="Derelle E."/>
            <person name="Ferraz C."/>
            <person name="Rombauts S."/>
            <person name="Rouze P."/>
            <person name="Worden A.Z."/>
            <person name="Robbens S."/>
            <person name="Partensky F."/>
            <person name="Degroeve S."/>
            <person name="Echeynie S."/>
            <person name="Cooke R."/>
            <person name="Saeys Y."/>
            <person name="Wuyts J."/>
            <person name="Jabbari K."/>
            <person name="Bowler C."/>
            <person name="Panaud O."/>
            <person name="Piegu B."/>
            <person name="Ball S.G."/>
            <person name="Ral J.-P."/>
            <person name="Bouget F.-Y."/>
            <person name="Piganeau G."/>
            <person name="De Baets B."/>
            <person name="Picard A."/>
            <person name="Delseny M."/>
            <person name="Demaille J."/>
            <person name="Van de Peer Y."/>
            <person name="Moreau H."/>
        </authorList>
    </citation>
    <scope>NUCLEOTIDE SEQUENCE [LARGE SCALE GENOMIC DNA]</scope>
    <source>
        <strain evidence="3">OTTH 0595 / CCAP 157/2 / RCC745</strain>
    </source>
</reference>
<dbReference type="GeneID" id="9836567"/>
<dbReference type="OrthoDB" id="498773at2759"/>
<proteinExistence type="predicted"/>
<dbReference type="PANTHER" id="PTHR11538:SF26">
    <property type="entry name" value="FERREDOXIN-FOLD ANTICODON-BINDING DOMAIN-CONTAINING PROTEIN 1"/>
    <property type="match status" value="1"/>
</dbReference>
<evidence type="ECO:0000313" key="3">
    <source>
        <dbReference type="Proteomes" id="UP000009170"/>
    </source>
</evidence>
<dbReference type="EMBL" id="CAID01000007">
    <property type="protein sequence ID" value="CEF98770.1"/>
    <property type="molecule type" value="Genomic_DNA"/>
</dbReference>
<dbReference type="PANTHER" id="PTHR11538">
    <property type="entry name" value="PHENYLALANYL-TRNA SYNTHETASE"/>
    <property type="match status" value="1"/>
</dbReference>
<dbReference type="RefSeq" id="XP_003080394.2">
    <property type="nucleotide sequence ID" value="XM_003080346.2"/>
</dbReference>
<dbReference type="Proteomes" id="UP000009170">
    <property type="component" value="Unassembled WGS sequence"/>
</dbReference>
<keyword evidence="2" id="KW-0436">Ligase</keyword>
<dbReference type="InterPro" id="IPR005121">
    <property type="entry name" value="Fdx_antiC-bd"/>
</dbReference>
<dbReference type="AlphaFoldDB" id="A0A090M3G0"/>
<dbReference type="InterPro" id="IPR036690">
    <property type="entry name" value="Fdx_antiC-bd_sf"/>
</dbReference>
<feature type="domain" description="FDX-ACB" evidence="1">
    <location>
        <begin position="264"/>
        <end position="354"/>
    </location>
</feature>
<dbReference type="SMART" id="SM00896">
    <property type="entry name" value="FDX-ACB"/>
    <property type="match status" value="1"/>
</dbReference>
<dbReference type="InParanoid" id="A0A090M3G0"/>
<evidence type="ECO:0000313" key="2">
    <source>
        <dbReference type="EMBL" id="CEF98770.1"/>
    </source>
</evidence>
<dbReference type="Gene3D" id="3.30.70.380">
    <property type="entry name" value="Ferrodoxin-fold anticodon-binding domain"/>
    <property type="match status" value="1"/>
</dbReference>
<dbReference type="KEGG" id="ota:OT_ostta07g03020"/>
<dbReference type="Pfam" id="PF10354">
    <property type="entry name" value="BMT5-like"/>
    <property type="match status" value="1"/>
</dbReference>
<dbReference type="GO" id="GO:0070042">
    <property type="term" value="F:rRNA (uridine-N3-)-methyltransferase activity"/>
    <property type="evidence" value="ECO:0007669"/>
    <property type="project" value="InterPro"/>
</dbReference>
<dbReference type="InterPro" id="IPR019446">
    <property type="entry name" value="BMT5-like"/>
</dbReference>
<gene>
    <name evidence="2" type="ORF">OT_ostta07g03020</name>
</gene>
<sequence>MRARASVGLARAPTRRSRATRCFSRASAPERGISASPARVERFHRAHGSSTHRILVVGEGDFSFALALARCAPRGWEITATSLHSLEATETSWEGGANVEALRAMDGARVAHGVDATRLSTTFERGAFDRVCFNFPHAAGKGKIHANRALLGGYIREALLVAPRGTIEVALAPGQGGTAADGARAREYGNSWQAYARGAENGALLIECAPFDDAGWRALGYESRGHWRSARAERGFQTAGGVAHVFCAEDRARELGATCAYATPFTRDVSVWTDDADSDDAERVVVDAFDVARDGADVSADVRRVDAWRDPESGRVSVTIRARVRSTTVPLTRERVRAFVDRARDVLRARGRLRDAATGDARWAGHSPKP</sequence>
<evidence type="ECO:0000259" key="1">
    <source>
        <dbReference type="SMART" id="SM00896"/>
    </source>
</evidence>
<protein>
    <submittedName>
        <fullName evidence="2">Phenylalanine-tRNA ligase, beta subunit,ferrodoxin-fold anticodon-binding</fullName>
    </submittedName>
</protein>
<dbReference type="GO" id="GO:0070475">
    <property type="term" value="P:rRNA base methylation"/>
    <property type="evidence" value="ECO:0007669"/>
    <property type="project" value="InterPro"/>
</dbReference>
<keyword evidence="3" id="KW-1185">Reference proteome</keyword>
<comment type="caution">
    <text evidence="2">The sequence shown here is derived from an EMBL/GenBank/DDBJ whole genome shotgun (WGS) entry which is preliminary data.</text>
</comment>
<organism evidence="2 3">
    <name type="scientific">Ostreococcus tauri</name>
    <name type="common">Marine green alga</name>
    <dbReference type="NCBI Taxonomy" id="70448"/>
    <lineage>
        <taxon>Eukaryota</taxon>
        <taxon>Viridiplantae</taxon>
        <taxon>Chlorophyta</taxon>
        <taxon>Mamiellophyceae</taxon>
        <taxon>Mamiellales</taxon>
        <taxon>Bathycoccaceae</taxon>
        <taxon>Ostreococcus</taxon>
    </lineage>
</organism>
<dbReference type="STRING" id="70448.A0A090M3G0"/>
<reference evidence="2 3" key="2">
    <citation type="journal article" date="2014" name="BMC Genomics">
        <title>An improved genome of the model marine alga Ostreococcus tauri unfolds by assessing Illumina de novo assemblies.</title>
        <authorList>
            <person name="Blanc-Mathieu R."/>
            <person name="Verhelst B."/>
            <person name="Derelle E."/>
            <person name="Rombauts S."/>
            <person name="Bouget F.Y."/>
            <person name="Carre I."/>
            <person name="Chateau A."/>
            <person name="Eyre-Walker A."/>
            <person name="Grimsley N."/>
            <person name="Moreau H."/>
            <person name="Piegu B."/>
            <person name="Rivals E."/>
            <person name="Schackwitz W."/>
            <person name="Van de Peer Y."/>
            <person name="Piganeau G."/>
        </authorList>
    </citation>
    <scope>NUCLEOTIDE SEQUENCE [LARGE SCALE GENOMIC DNA]</scope>
    <source>
        <strain evidence="3">OTTH 0595 / CCAP 157/2 / RCC745</strain>
    </source>
</reference>
<dbReference type="GO" id="GO:0016874">
    <property type="term" value="F:ligase activity"/>
    <property type="evidence" value="ECO:0007669"/>
    <property type="project" value="UniProtKB-KW"/>
</dbReference>
<name>A0A090M3G0_OSTTA</name>
<accession>A0A090M3G0</accession>